<dbReference type="AlphaFoldDB" id="A0A9P6JIH4"/>
<comment type="caution">
    <text evidence="4">The sequence shown here is derived from an EMBL/GenBank/DDBJ whole genome shotgun (WGS) entry which is preliminary data.</text>
</comment>
<feature type="compositionally biased region" description="Polar residues" evidence="1">
    <location>
        <begin position="80"/>
        <end position="93"/>
    </location>
</feature>
<evidence type="ECO:0000313" key="5">
    <source>
        <dbReference type="Proteomes" id="UP000807306"/>
    </source>
</evidence>
<gene>
    <name evidence="4" type="ORF">CPB83DRAFT_920324</name>
</gene>
<feature type="chain" id="PRO_5040352575" description="DUF6532 domain-containing protein" evidence="2">
    <location>
        <begin position="16"/>
        <end position="400"/>
    </location>
</feature>
<dbReference type="Proteomes" id="UP000807306">
    <property type="component" value="Unassembled WGS sequence"/>
</dbReference>
<sequence length="400" mass="45370">MVWWFLYFCIDLTNTLHLEIDEQSPSEDERQALAVIAGPRQPQDVNIPSTDVVEEHRRRNHATKPPSEERLIAAAKKQLRQSSESDTTDTDAPSTGVVADVDEESERVQQRIRAARNSNSSIGPNANTQRYYPDMWKAAIGEAKILFWQVVALERAFPTKEADLGLASQCLSSIIAEFEGKGLIFELNYQQNRTMDGIVFSEGTTYRGKLKTLAAQFVKTYYKEDLNTTTLYENQNGQLADIAANVEKLIGIQNMFHKDGTDELGKTNNFMHPCIRDLCIEFFYSKKQDGLAHHFPDEFKDFVPERAVALVITAVGDDGYYRIRCALDEYRSGRQVQTDFKGDAYLKVYQAILQMIAVLNSKPHHQAKWKECRQQWASVGWAKDKSAEEAGDPLITIDVD</sequence>
<accession>A0A9P6JIH4</accession>
<proteinExistence type="predicted"/>
<evidence type="ECO:0000313" key="4">
    <source>
        <dbReference type="EMBL" id="KAF9522019.1"/>
    </source>
</evidence>
<evidence type="ECO:0000259" key="3">
    <source>
        <dbReference type="Pfam" id="PF20149"/>
    </source>
</evidence>
<dbReference type="EMBL" id="MU157966">
    <property type="protein sequence ID" value="KAF9522019.1"/>
    <property type="molecule type" value="Genomic_DNA"/>
</dbReference>
<keyword evidence="2" id="KW-0732">Signal</keyword>
<feature type="domain" description="DUF6532" evidence="3">
    <location>
        <begin position="143"/>
        <end position="357"/>
    </location>
</feature>
<keyword evidence="5" id="KW-1185">Reference proteome</keyword>
<feature type="region of interest" description="Disordered" evidence="1">
    <location>
        <begin position="36"/>
        <end position="97"/>
    </location>
</feature>
<reference evidence="4" key="1">
    <citation type="submission" date="2020-11" db="EMBL/GenBank/DDBJ databases">
        <authorList>
            <consortium name="DOE Joint Genome Institute"/>
            <person name="Ahrendt S."/>
            <person name="Riley R."/>
            <person name="Andreopoulos W."/>
            <person name="Labutti K."/>
            <person name="Pangilinan J."/>
            <person name="Ruiz-Duenas F.J."/>
            <person name="Barrasa J.M."/>
            <person name="Sanchez-Garcia M."/>
            <person name="Camarero S."/>
            <person name="Miyauchi S."/>
            <person name="Serrano A."/>
            <person name="Linde D."/>
            <person name="Babiker R."/>
            <person name="Drula E."/>
            <person name="Ayuso-Fernandez I."/>
            <person name="Pacheco R."/>
            <person name="Padilla G."/>
            <person name="Ferreira P."/>
            <person name="Barriuso J."/>
            <person name="Kellner H."/>
            <person name="Castanera R."/>
            <person name="Alfaro M."/>
            <person name="Ramirez L."/>
            <person name="Pisabarro A.G."/>
            <person name="Kuo A."/>
            <person name="Tritt A."/>
            <person name="Lipzen A."/>
            <person name="He G."/>
            <person name="Yan M."/>
            <person name="Ng V."/>
            <person name="Cullen D."/>
            <person name="Martin F."/>
            <person name="Rosso M.-N."/>
            <person name="Henrissat B."/>
            <person name="Hibbett D."/>
            <person name="Martinez A.T."/>
            <person name="Grigoriev I.V."/>
        </authorList>
    </citation>
    <scope>NUCLEOTIDE SEQUENCE</scope>
    <source>
        <strain evidence="4">CBS 506.95</strain>
    </source>
</reference>
<dbReference type="Pfam" id="PF20149">
    <property type="entry name" value="DUF6532"/>
    <property type="match status" value="1"/>
</dbReference>
<evidence type="ECO:0000256" key="1">
    <source>
        <dbReference type="SAM" id="MobiDB-lite"/>
    </source>
</evidence>
<feature type="signal peptide" evidence="2">
    <location>
        <begin position="1"/>
        <end position="15"/>
    </location>
</feature>
<protein>
    <recommendedName>
        <fullName evidence="3">DUF6532 domain-containing protein</fullName>
    </recommendedName>
</protein>
<name>A0A9P6JIH4_9AGAR</name>
<dbReference type="InterPro" id="IPR045341">
    <property type="entry name" value="DUF6532"/>
</dbReference>
<evidence type="ECO:0000256" key="2">
    <source>
        <dbReference type="SAM" id="SignalP"/>
    </source>
</evidence>
<dbReference type="OrthoDB" id="3070412at2759"/>
<organism evidence="4 5">
    <name type="scientific">Crepidotus variabilis</name>
    <dbReference type="NCBI Taxonomy" id="179855"/>
    <lineage>
        <taxon>Eukaryota</taxon>
        <taxon>Fungi</taxon>
        <taxon>Dikarya</taxon>
        <taxon>Basidiomycota</taxon>
        <taxon>Agaricomycotina</taxon>
        <taxon>Agaricomycetes</taxon>
        <taxon>Agaricomycetidae</taxon>
        <taxon>Agaricales</taxon>
        <taxon>Agaricineae</taxon>
        <taxon>Crepidotaceae</taxon>
        <taxon>Crepidotus</taxon>
    </lineage>
</organism>